<evidence type="ECO:0000313" key="8">
    <source>
        <dbReference type="Ensembl" id="ENSAMXP00005016105.1"/>
    </source>
</evidence>
<dbReference type="PROSITE" id="PS50267">
    <property type="entry name" value="NA_NEUROTRAN_SYMP_3"/>
    <property type="match status" value="1"/>
</dbReference>
<evidence type="ECO:0000256" key="6">
    <source>
        <dbReference type="PIRSR" id="PIRSR600175-1"/>
    </source>
</evidence>
<feature type="binding site" evidence="6">
    <location>
        <position position="228"/>
    </location>
    <ligand>
        <name>Na(+)</name>
        <dbReference type="ChEBI" id="CHEBI:29101"/>
        <label>1</label>
    </ligand>
</feature>
<evidence type="ECO:0000256" key="1">
    <source>
        <dbReference type="ARBA" id="ARBA00004141"/>
    </source>
</evidence>
<evidence type="ECO:0000256" key="7">
    <source>
        <dbReference type="SAM" id="MobiDB-lite"/>
    </source>
</evidence>
<protein>
    <submittedName>
        <fullName evidence="8">Uncharacterized protein</fullName>
    </submittedName>
</protein>
<dbReference type="Pfam" id="PF00209">
    <property type="entry name" value="SNF"/>
    <property type="match status" value="1"/>
</dbReference>
<keyword evidence="3" id="KW-0812">Transmembrane</keyword>
<evidence type="ECO:0000256" key="3">
    <source>
        <dbReference type="ARBA" id="ARBA00022692"/>
    </source>
</evidence>
<feature type="compositionally biased region" description="Basic and acidic residues" evidence="7">
    <location>
        <begin position="101"/>
        <end position="110"/>
    </location>
</feature>
<dbReference type="AlphaFoldDB" id="A0A8B9HX23"/>
<name>A0A8B9HX23_ASTMX</name>
<sequence>MKTADLSELIINSSGNLTKSHDLLQVCRTELPPPVPELGDQLLGLLADRPHVQLGFIAVALPHMLPQAAPHSARGAPPPRSALPGLRATPARSSPQTHRAHPPERADGGRHLYTAAETRLRKPQTDKSVYTREYPLDRLRTDAVRAFSKTIMSTDSQDLDNKVTVSKEVGLSIEDPCADSLNESSLAPSTPAEDAAQHAEEGTVTDEDERPAWSSKFLYILAQVGFSVGLGNVWRFPYLCQKNGGGKSSFYTEYLY</sequence>
<dbReference type="Proteomes" id="UP000694621">
    <property type="component" value="Unplaced"/>
</dbReference>
<evidence type="ECO:0000256" key="5">
    <source>
        <dbReference type="ARBA" id="ARBA00023136"/>
    </source>
</evidence>
<keyword evidence="2" id="KW-0813">Transport</keyword>
<dbReference type="PANTHER" id="PTHR11616">
    <property type="entry name" value="SODIUM/CHLORIDE DEPENDENT TRANSPORTER"/>
    <property type="match status" value="1"/>
</dbReference>
<dbReference type="Ensembl" id="ENSAMXT00005017783.1">
    <property type="protein sequence ID" value="ENSAMXP00005016105.1"/>
    <property type="gene ID" value="ENSAMXG00005008433.1"/>
</dbReference>
<dbReference type="InterPro" id="IPR037272">
    <property type="entry name" value="SNS_sf"/>
</dbReference>
<feature type="binding site" evidence="6">
    <location>
        <position position="232"/>
    </location>
    <ligand>
        <name>Na(+)</name>
        <dbReference type="ChEBI" id="CHEBI:29101"/>
        <label>1</label>
    </ligand>
</feature>
<keyword evidence="6" id="KW-0479">Metal-binding</keyword>
<evidence type="ECO:0000313" key="9">
    <source>
        <dbReference type="Proteomes" id="UP000694621"/>
    </source>
</evidence>
<dbReference type="GO" id="GO:0035725">
    <property type="term" value="P:sodium ion transmembrane transport"/>
    <property type="evidence" value="ECO:0007669"/>
    <property type="project" value="TreeGrafter"/>
</dbReference>
<dbReference type="PANTHER" id="PTHR11616:SF182">
    <property type="entry name" value="TRANSPORTER"/>
    <property type="match status" value="1"/>
</dbReference>
<evidence type="ECO:0000256" key="4">
    <source>
        <dbReference type="ARBA" id="ARBA00022989"/>
    </source>
</evidence>
<proteinExistence type="predicted"/>
<keyword evidence="6" id="KW-0915">Sodium</keyword>
<evidence type="ECO:0000256" key="2">
    <source>
        <dbReference type="ARBA" id="ARBA00022448"/>
    </source>
</evidence>
<dbReference type="GO" id="GO:0005886">
    <property type="term" value="C:plasma membrane"/>
    <property type="evidence" value="ECO:0007669"/>
    <property type="project" value="TreeGrafter"/>
</dbReference>
<dbReference type="InterPro" id="IPR000175">
    <property type="entry name" value="Na/ntran_symport"/>
</dbReference>
<feature type="region of interest" description="Disordered" evidence="7">
    <location>
        <begin position="68"/>
        <end position="110"/>
    </location>
</feature>
<feature type="binding site" evidence="6">
    <location>
        <position position="225"/>
    </location>
    <ligand>
        <name>Na(+)</name>
        <dbReference type="ChEBI" id="CHEBI:29101"/>
        <label>1</label>
    </ligand>
</feature>
<reference evidence="8" key="1">
    <citation type="submission" date="2025-08" db="UniProtKB">
        <authorList>
            <consortium name="Ensembl"/>
        </authorList>
    </citation>
    <scope>IDENTIFICATION</scope>
</reference>
<dbReference type="SUPFAM" id="SSF161070">
    <property type="entry name" value="SNF-like"/>
    <property type="match status" value="1"/>
</dbReference>
<keyword evidence="4" id="KW-1133">Transmembrane helix</keyword>
<dbReference type="GO" id="GO:0046872">
    <property type="term" value="F:metal ion binding"/>
    <property type="evidence" value="ECO:0007669"/>
    <property type="project" value="UniProtKB-KW"/>
</dbReference>
<dbReference type="GO" id="GO:0006865">
    <property type="term" value="P:amino acid transport"/>
    <property type="evidence" value="ECO:0007669"/>
    <property type="project" value="TreeGrafter"/>
</dbReference>
<feature type="region of interest" description="Disordered" evidence="7">
    <location>
        <begin position="177"/>
        <end position="208"/>
    </location>
</feature>
<keyword evidence="5" id="KW-0472">Membrane</keyword>
<comment type="subcellular location">
    <subcellularLocation>
        <location evidence="1">Membrane</location>
        <topology evidence="1">Multi-pass membrane protein</topology>
    </subcellularLocation>
</comment>
<organism evidence="8 9">
    <name type="scientific">Astyanax mexicanus</name>
    <name type="common">Blind cave fish</name>
    <name type="synonym">Astyanax fasciatus mexicanus</name>
    <dbReference type="NCBI Taxonomy" id="7994"/>
    <lineage>
        <taxon>Eukaryota</taxon>
        <taxon>Metazoa</taxon>
        <taxon>Chordata</taxon>
        <taxon>Craniata</taxon>
        <taxon>Vertebrata</taxon>
        <taxon>Euteleostomi</taxon>
        <taxon>Actinopterygii</taxon>
        <taxon>Neopterygii</taxon>
        <taxon>Teleostei</taxon>
        <taxon>Ostariophysi</taxon>
        <taxon>Characiformes</taxon>
        <taxon>Characoidei</taxon>
        <taxon>Acestrorhamphidae</taxon>
        <taxon>Acestrorhamphinae</taxon>
        <taxon>Astyanax</taxon>
    </lineage>
</organism>
<accession>A0A8B9HX23</accession>